<evidence type="ECO:0000313" key="1">
    <source>
        <dbReference type="EMBL" id="CBJ79723.1"/>
    </source>
</evidence>
<sequence>MNICLNCYPDKITNRINKLKNRKRSEYHIMTHIIDGKKQIHNSIENKRLSLAQKSYANSVSTVNNVQ</sequence>
<dbReference type="AlphaFoldDB" id="D3UWE9"/>
<gene>
    <name evidence="1" type="ordered locus">XBJ1_0579</name>
</gene>
<name>D3UWE9_XENBS</name>
<reference evidence="1 2" key="1">
    <citation type="journal article" date="2011" name="PLoS ONE">
        <title>The entomopathogenic bacterial endosymbionts xenorhabdus and photorhabdus: convergent lifestyles from divergent genomes.</title>
        <authorList>
            <person name="Chaston J.M."/>
            <person name="Suen G."/>
            <person name="Tucker S.L."/>
            <person name="Andersen A.W."/>
            <person name="Bhasin A."/>
            <person name="Bode E."/>
            <person name="Bode H.B."/>
            <person name="Brachmann A.O."/>
            <person name="Cowles C.E."/>
            <person name="Cowles K.N."/>
            <person name="Darby C."/>
            <person name="de Leon L."/>
            <person name="Drace K."/>
            <person name="Du Z."/>
            <person name="Givaudan A."/>
            <person name="Herbert Tran E.E."/>
            <person name="Jewell K.A."/>
            <person name="Knack J.J."/>
            <person name="Krasomil-Osterfeld K.C."/>
            <person name="Kukor R."/>
            <person name="Lanois A."/>
            <person name="Latreille P."/>
            <person name="Leimgruber N.K."/>
            <person name="Lipke C.M."/>
            <person name="Liu R."/>
            <person name="Lu X."/>
            <person name="Martens E.C."/>
            <person name="Marri P.R."/>
            <person name="Medigue C."/>
            <person name="Menard M.L."/>
            <person name="Miller N.M."/>
            <person name="Morales-Soto N."/>
            <person name="Norton S."/>
            <person name="Ogier J.C."/>
            <person name="Orchard S.S."/>
            <person name="Park D."/>
            <person name="Park Y."/>
            <person name="Qurollo B.A."/>
            <person name="Sugar D.R."/>
            <person name="Richards G.R."/>
            <person name="Rouy Z."/>
            <person name="Slominski B."/>
            <person name="Slominski K."/>
            <person name="Snyder H."/>
            <person name="Tjaden B.C."/>
            <person name="van der Hoeven R."/>
            <person name="Welch R.D."/>
            <person name="Wheeler C."/>
            <person name="Xiang B."/>
            <person name="Barbazuk B."/>
            <person name="Gaudriault S."/>
            <person name="Goodner B."/>
            <person name="Slater S.C."/>
            <person name="Forst S."/>
            <person name="Goldman B.S."/>
            <person name="Goodrich-Blair H."/>
        </authorList>
    </citation>
    <scope>NUCLEOTIDE SEQUENCE [LARGE SCALE GENOMIC DNA]</scope>
    <source>
        <strain evidence="1 2">SS-2004</strain>
    </source>
</reference>
<dbReference type="Proteomes" id="UP000002045">
    <property type="component" value="Chromosome"/>
</dbReference>
<proteinExistence type="predicted"/>
<dbReference type="HOGENOM" id="CLU_2811478_0_0_6"/>
<evidence type="ECO:0000313" key="2">
    <source>
        <dbReference type="Proteomes" id="UP000002045"/>
    </source>
</evidence>
<organism evidence="1 2">
    <name type="scientific">Xenorhabdus bovienii (strain SS-2004)</name>
    <name type="common">Xenorhabdus nematophila subsp. bovienii</name>
    <dbReference type="NCBI Taxonomy" id="406818"/>
    <lineage>
        <taxon>Bacteria</taxon>
        <taxon>Pseudomonadati</taxon>
        <taxon>Pseudomonadota</taxon>
        <taxon>Gammaproteobacteria</taxon>
        <taxon>Enterobacterales</taxon>
        <taxon>Morganellaceae</taxon>
        <taxon>Xenorhabdus</taxon>
    </lineage>
</organism>
<dbReference type="KEGG" id="xbo:XBJ1_0579"/>
<dbReference type="EMBL" id="FN667741">
    <property type="protein sequence ID" value="CBJ79723.1"/>
    <property type="molecule type" value="Genomic_DNA"/>
</dbReference>
<accession>D3UWE9</accession>
<protein>
    <submittedName>
        <fullName evidence="1">Uncharacterized protein</fullName>
    </submittedName>
</protein>
<dbReference type="STRING" id="406818.XBJ1_0579"/>